<name>A0A242K2Q7_9ENTE</name>
<dbReference type="EMBL" id="NGMM01000006">
    <property type="protein sequence ID" value="OTP12786.1"/>
    <property type="molecule type" value="Genomic_DNA"/>
</dbReference>
<dbReference type="OrthoDB" id="2643033at2"/>
<organism evidence="1">
    <name type="scientific">Candidatus Enterococcus clewellii</name>
    <dbReference type="NCBI Taxonomy" id="1834193"/>
    <lineage>
        <taxon>Bacteria</taxon>
        <taxon>Bacillati</taxon>
        <taxon>Bacillota</taxon>
        <taxon>Bacilli</taxon>
        <taxon>Lactobacillales</taxon>
        <taxon>Enterococcaceae</taxon>
        <taxon>Enterococcus</taxon>
    </lineage>
</organism>
<keyword evidence="3" id="KW-1185">Reference proteome</keyword>
<gene>
    <name evidence="2" type="ORF">A5888_001405</name>
    <name evidence="1" type="ORF">A5888_003365</name>
</gene>
<proteinExistence type="predicted"/>
<dbReference type="Proteomes" id="UP000195141">
    <property type="component" value="Chromosome"/>
</dbReference>
<sequence length="260" mass="29889">MSIFKKLFGSKYPENRSTSSVEETGAINYDYLADYGLSESEKSSFTAYSYVHQNYSIHPITQEEHQALAFMTDFLPDVCFLWGDETSNYAGLFYRGPLKGKIMILDHSNAFYAPLYSSMDSFITSIMDDSTDLAIPTLFSAEQSTSYHADYPAHSQSLEEIETNYTAAMQLLAILDSLSDDEEHYAQTVFQLCYIMPYEHLDELLIFFNSDNMYVLQELPYIFAFHQYRPAIPYLKKAVQKATPYISSHAERALSYYNHL</sequence>
<reference evidence="1" key="1">
    <citation type="submission" date="2017-05" db="EMBL/GenBank/DDBJ databases">
        <title>The Genome Sequence of Enterococcus sp. 9E7_DIV0242.</title>
        <authorList>
            <consortium name="The Broad Institute Genomics Platform"/>
            <consortium name="The Broad Institute Genomic Center for Infectious Diseases"/>
            <person name="Earl A."/>
            <person name="Manson A."/>
            <person name="Schwartman J."/>
            <person name="Gilmore M."/>
            <person name="Abouelleil A."/>
            <person name="Cao P."/>
            <person name="Chapman S."/>
            <person name="Cusick C."/>
            <person name="Shea T."/>
            <person name="Young S."/>
            <person name="Neafsey D."/>
            <person name="Nusbaum C."/>
            <person name="Birren B."/>
        </authorList>
    </citation>
    <scope>NUCLEOTIDE SEQUENCE [LARGE SCALE GENOMIC DNA]</scope>
    <source>
        <strain evidence="1">9E7_DIV0242</strain>
    </source>
</reference>
<evidence type="ECO:0000313" key="2">
    <source>
        <dbReference type="EMBL" id="WYJ89682.1"/>
    </source>
</evidence>
<evidence type="ECO:0000313" key="1">
    <source>
        <dbReference type="EMBL" id="OTP12786.1"/>
    </source>
</evidence>
<reference evidence="2" key="3">
    <citation type="submission" date="2024-03" db="EMBL/GenBank/DDBJ databases">
        <title>The Genome Sequence of Enterococcus sp. DIV0242b.</title>
        <authorList>
            <consortium name="The Broad Institute Genomics Platform"/>
            <consortium name="The Broad Institute Microbial Omics Core"/>
            <consortium name="The Broad Institute Genomic Center for Infectious Diseases"/>
            <person name="Earl A."/>
            <person name="Manson A."/>
            <person name="Gilmore M."/>
            <person name="Schwartman J."/>
            <person name="Shea T."/>
            <person name="Abouelleil A."/>
            <person name="Cao P."/>
            <person name="Chapman S."/>
            <person name="Cusick C."/>
            <person name="Young S."/>
            <person name="Neafsey D."/>
            <person name="Nusbaum C."/>
            <person name="Birren B."/>
        </authorList>
    </citation>
    <scope>NUCLEOTIDE SEQUENCE</scope>
    <source>
        <strain evidence="2">9E7_DIV0242</strain>
    </source>
</reference>
<dbReference type="RefSeq" id="WP_086350365.1">
    <property type="nucleotide sequence ID" value="NZ_CP147247.1"/>
</dbReference>
<accession>A0A242K2Q7</accession>
<dbReference type="EMBL" id="CP147247">
    <property type="protein sequence ID" value="WYJ89682.1"/>
    <property type="molecule type" value="Genomic_DNA"/>
</dbReference>
<dbReference type="AlphaFoldDB" id="A0A242K2Q7"/>
<protein>
    <submittedName>
        <fullName evidence="1">Uncharacterized protein</fullName>
    </submittedName>
</protein>
<reference evidence="2" key="2">
    <citation type="submission" date="2017-05" db="EMBL/GenBank/DDBJ databases">
        <authorList>
            <consortium name="The Broad Institute Genomics Platform"/>
            <consortium name="The Broad Institute Genomic Center for Infectious Diseases"/>
            <person name="Earl A."/>
            <person name="Manson A."/>
            <person name="Schwartman J."/>
            <person name="Gilmore M."/>
            <person name="Abouelleil A."/>
            <person name="Cao P."/>
            <person name="Chapman S."/>
            <person name="Cusick C."/>
            <person name="Shea T."/>
            <person name="Young S."/>
            <person name="Neafsey D."/>
            <person name="Nusbaum C."/>
            <person name="Birren B."/>
        </authorList>
    </citation>
    <scope>NUCLEOTIDE SEQUENCE</scope>
    <source>
        <strain evidence="2">9E7_DIV0242</strain>
    </source>
</reference>
<evidence type="ECO:0000313" key="3">
    <source>
        <dbReference type="Proteomes" id="UP000195141"/>
    </source>
</evidence>